<comment type="caution">
    <text evidence="5">The sequence shown here is derived from an EMBL/GenBank/DDBJ whole genome shotgun (WGS) entry which is preliminary data.</text>
</comment>
<keyword evidence="2" id="KW-0472">Membrane</keyword>
<proteinExistence type="predicted"/>
<name>A0A814NVE9_9BILA</name>
<dbReference type="EMBL" id="CAJNOH010000229">
    <property type="protein sequence ID" value="CAF0956629.1"/>
    <property type="molecule type" value="Genomic_DNA"/>
</dbReference>
<keyword evidence="6" id="KW-1185">Reference proteome</keyword>
<feature type="region of interest" description="Disordered" evidence="1">
    <location>
        <begin position="1"/>
        <end position="28"/>
    </location>
</feature>
<dbReference type="AlphaFoldDB" id="A0A814NVE9"/>
<feature type="transmembrane region" description="Helical" evidence="2">
    <location>
        <begin position="82"/>
        <end position="109"/>
    </location>
</feature>
<evidence type="ECO:0000256" key="1">
    <source>
        <dbReference type="SAM" id="MobiDB-lite"/>
    </source>
</evidence>
<protein>
    <submittedName>
        <fullName evidence="5">Uncharacterized protein</fullName>
    </submittedName>
</protein>
<dbReference type="EMBL" id="CAJNOL010000511">
    <property type="protein sequence ID" value="CAF1097083.1"/>
    <property type="molecule type" value="Genomic_DNA"/>
</dbReference>
<evidence type="ECO:0000256" key="2">
    <source>
        <dbReference type="SAM" id="Phobius"/>
    </source>
</evidence>
<sequence>MQSKQINEKTPMTPMQMSQSTSKQNYVPNNSVQKTRTTLLILLGIHMFAWLGIVELVALAVLIVIGIIAITTFSAVLHDIDIGIVLSVILLIVSVLTFIFTTLTVVFSFELAKLIQIQHNYQYI</sequence>
<evidence type="ECO:0000313" key="5">
    <source>
        <dbReference type="EMBL" id="CAF1097877.1"/>
    </source>
</evidence>
<accession>A0A814NVE9</accession>
<dbReference type="EMBL" id="CAJNOL010000513">
    <property type="protein sequence ID" value="CAF1097877.1"/>
    <property type="molecule type" value="Genomic_DNA"/>
</dbReference>
<evidence type="ECO:0000313" key="6">
    <source>
        <dbReference type="Proteomes" id="UP000663870"/>
    </source>
</evidence>
<feature type="transmembrane region" description="Helical" evidence="2">
    <location>
        <begin position="39"/>
        <end position="70"/>
    </location>
</feature>
<keyword evidence="2" id="KW-0812">Transmembrane</keyword>
<evidence type="ECO:0000313" key="3">
    <source>
        <dbReference type="EMBL" id="CAF0956629.1"/>
    </source>
</evidence>
<reference evidence="5" key="1">
    <citation type="submission" date="2021-02" db="EMBL/GenBank/DDBJ databases">
        <authorList>
            <person name="Nowell W R."/>
        </authorList>
    </citation>
    <scope>NUCLEOTIDE SEQUENCE</scope>
</reference>
<organism evidence="5 6">
    <name type="scientific">Rotaria sordida</name>
    <dbReference type="NCBI Taxonomy" id="392033"/>
    <lineage>
        <taxon>Eukaryota</taxon>
        <taxon>Metazoa</taxon>
        <taxon>Spiralia</taxon>
        <taxon>Gnathifera</taxon>
        <taxon>Rotifera</taxon>
        <taxon>Eurotatoria</taxon>
        <taxon>Bdelloidea</taxon>
        <taxon>Philodinida</taxon>
        <taxon>Philodinidae</taxon>
        <taxon>Rotaria</taxon>
    </lineage>
</organism>
<gene>
    <name evidence="4" type="ORF">JXQ802_LOCUS19006</name>
    <name evidence="5" type="ORF">JXQ802_LOCUS19048</name>
    <name evidence="3" type="ORF">PYM288_LOCUS12406</name>
</gene>
<dbReference type="Proteomes" id="UP000663854">
    <property type="component" value="Unassembled WGS sequence"/>
</dbReference>
<keyword evidence="2" id="KW-1133">Transmembrane helix</keyword>
<dbReference type="Proteomes" id="UP000663870">
    <property type="component" value="Unassembled WGS sequence"/>
</dbReference>
<evidence type="ECO:0000313" key="4">
    <source>
        <dbReference type="EMBL" id="CAF1097083.1"/>
    </source>
</evidence>